<protein>
    <submittedName>
        <fullName evidence="2">Uncharacterized protein</fullName>
    </submittedName>
</protein>
<dbReference type="OrthoDB" id="5917178at2"/>
<evidence type="ECO:0000313" key="3">
    <source>
        <dbReference type="Proteomes" id="UP000290287"/>
    </source>
</evidence>
<organism evidence="2 3">
    <name type="scientific">Veronia nyctiphanis</name>
    <dbReference type="NCBI Taxonomy" id="1278244"/>
    <lineage>
        <taxon>Bacteria</taxon>
        <taxon>Pseudomonadati</taxon>
        <taxon>Pseudomonadota</taxon>
        <taxon>Gammaproteobacteria</taxon>
        <taxon>Vibrionales</taxon>
        <taxon>Vibrionaceae</taxon>
        <taxon>Veronia</taxon>
    </lineage>
</organism>
<sequence length="126" mass="14677">MKSARVIVLFALLIACSPATLRNFVPNEMSDVAISKELDLAHDKVINCHYFEALDTFQQYTVIGSRPERIFAYRWLGVLYLEMMNFDEFNHTVDRFLFSRAGRGQDREKVVLNWRIEARKCALRGT</sequence>
<dbReference type="AlphaFoldDB" id="A0A4Q0YYF1"/>
<dbReference type="Proteomes" id="UP000290287">
    <property type="component" value="Unassembled WGS sequence"/>
</dbReference>
<reference evidence="2 3" key="1">
    <citation type="submission" date="2017-10" db="EMBL/GenBank/DDBJ databases">
        <title>Nyctiphanis sp. nov., isolated from the stomach of the euphausiid Nyctiphanes simplex (Hansen, 1911) in the Gulf of California.</title>
        <authorList>
            <person name="Gomez-Gil B."/>
            <person name="Aguilar-Mendez M."/>
            <person name="Lopez-Cortes A."/>
            <person name="Gomez-Gutierrez J."/>
            <person name="Roque A."/>
            <person name="Lang E."/>
            <person name="Gonzalez-Castillo A."/>
        </authorList>
    </citation>
    <scope>NUCLEOTIDE SEQUENCE [LARGE SCALE GENOMIC DNA]</scope>
    <source>
        <strain evidence="2 3">CAIM 600</strain>
    </source>
</reference>
<dbReference type="RefSeq" id="WP_129121449.1">
    <property type="nucleotide sequence ID" value="NZ_PEIB01000004.1"/>
</dbReference>
<evidence type="ECO:0000256" key="1">
    <source>
        <dbReference type="SAM" id="SignalP"/>
    </source>
</evidence>
<accession>A0A4Q0YYF1</accession>
<dbReference type="EMBL" id="PEIB01000004">
    <property type="protein sequence ID" value="RXJ74091.1"/>
    <property type="molecule type" value="Genomic_DNA"/>
</dbReference>
<dbReference type="PROSITE" id="PS51257">
    <property type="entry name" value="PROKAR_LIPOPROTEIN"/>
    <property type="match status" value="1"/>
</dbReference>
<evidence type="ECO:0000313" key="2">
    <source>
        <dbReference type="EMBL" id="RXJ74091.1"/>
    </source>
</evidence>
<proteinExistence type="predicted"/>
<keyword evidence="1" id="KW-0732">Signal</keyword>
<feature type="signal peptide" evidence="1">
    <location>
        <begin position="1"/>
        <end position="21"/>
    </location>
</feature>
<comment type="caution">
    <text evidence="2">The sequence shown here is derived from an EMBL/GenBank/DDBJ whole genome shotgun (WGS) entry which is preliminary data.</text>
</comment>
<keyword evidence="3" id="KW-1185">Reference proteome</keyword>
<feature type="chain" id="PRO_5020722259" evidence="1">
    <location>
        <begin position="22"/>
        <end position="126"/>
    </location>
</feature>
<gene>
    <name evidence="2" type="ORF">CS022_05505</name>
</gene>
<name>A0A4Q0YYF1_9GAMM</name>